<dbReference type="Proteomes" id="UP001341840">
    <property type="component" value="Unassembled WGS sequence"/>
</dbReference>
<reference evidence="1 2" key="1">
    <citation type="journal article" date="2023" name="Plants (Basel)">
        <title>Bridging the Gap: Combining Genomics and Transcriptomics Approaches to Understand Stylosanthes scabra, an Orphan Legume from the Brazilian Caatinga.</title>
        <authorList>
            <person name="Ferreira-Neto J.R.C."/>
            <person name="da Silva M.D."/>
            <person name="Binneck E."/>
            <person name="de Melo N.F."/>
            <person name="da Silva R.H."/>
            <person name="de Melo A.L.T.M."/>
            <person name="Pandolfi V."/>
            <person name="Bustamante F.O."/>
            <person name="Brasileiro-Vidal A.C."/>
            <person name="Benko-Iseppon A.M."/>
        </authorList>
    </citation>
    <scope>NUCLEOTIDE SEQUENCE [LARGE SCALE GENOMIC DNA]</scope>
    <source>
        <tissue evidence="1">Leaves</tissue>
    </source>
</reference>
<evidence type="ECO:0000313" key="1">
    <source>
        <dbReference type="EMBL" id="MED6189018.1"/>
    </source>
</evidence>
<accession>A0ABU6WY48</accession>
<evidence type="ECO:0000313" key="2">
    <source>
        <dbReference type="Proteomes" id="UP001341840"/>
    </source>
</evidence>
<proteinExistence type="predicted"/>
<keyword evidence="2" id="KW-1185">Reference proteome</keyword>
<comment type="caution">
    <text evidence="1">The sequence shown here is derived from an EMBL/GenBank/DDBJ whole genome shotgun (WGS) entry which is preliminary data.</text>
</comment>
<dbReference type="EMBL" id="JASCZI010183075">
    <property type="protein sequence ID" value="MED6189018.1"/>
    <property type="molecule type" value="Genomic_DNA"/>
</dbReference>
<sequence length="89" mass="10380">MFMITNFMIIDPKMKPKLRTNPCTWYSGFSHRTTVEHLETPTFPYFIGDVVGKENPRDVVTNIGREKRLVVVLQDTELVLMSITFLEMN</sequence>
<gene>
    <name evidence="1" type="ORF">PIB30_091533</name>
</gene>
<name>A0ABU6WY48_9FABA</name>
<protein>
    <submittedName>
        <fullName evidence="1">Uncharacterized protein</fullName>
    </submittedName>
</protein>
<organism evidence="1 2">
    <name type="scientific">Stylosanthes scabra</name>
    <dbReference type="NCBI Taxonomy" id="79078"/>
    <lineage>
        <taxon>Eukaryota</taxon>
        <taxon>Viridiplantae</taxon>
        <taxon>Streptophyta</taxon>
        <taxon>Embryophyta</taxon>
        <taxon>Tracheophyta</taxon>
        <taxon>Spermatophyta</taxon>
        <taxon>Magnoliopsida</taxon>
        <taxon>eudicotyledons</taxon>
        <taxon>Gunneridae</taxon>
        <taxon>Pentapetalae</taxon>
        <taxon>rosids</taxon>
        <taxon>fabids</taxon>
        <taxon>Fabales</taxon>
        <taxon>Fabaceae</taxon>
        <taxon>Papilionoideae</taxon>
        <taxon>50 kb inversion clade</taxon>
        <taxon>dalbergioids sensu lato</taxon>
        <taxon>Dalbergieae</taxon>
        <taxon>Pterocarpus clade</taxon>
        <taxon>Stylosanthes</taxon>
    </lineage>
</organism>